<dbReference type="PANTHER" id="PTHR30041">
    <property type="entry name" value="ARSENATE REDUCTASE"/>
    <property type="match status" value="1"/>
</dbReference>
<dbReference type="InterPro" id="IPR036249">
    <property type="entry name" value="Thioredoxin-like_sf"/>
</dbReference>
<dbReference type="NCBIfam" id="TIGR01617">
    <property type="entry name" value="arsC_related"/>
    <property type="match status" value="1"/>
</dbReference>
<dbReference type="PROSITE" id="PS51353">
    <property type="entry name" value="ARSC"/>
    <property type="match status" value="1"/>
</dbReference>
<dbReference type="Gene3D" id="3.40.30.10">
    <property type="entry name" value="Glutaredoxin"/>
    <property type="match status" value="1"/>
</dbReference>
<dbReference type="eggNOG" id="COG1393">
    <property type="taxonomic scope" value="Bacteria"/>
</dbReference>
<dbReference type="Pfam" id="PF03960">
    <property type="entry name" value="ArsC"/>
    <property type="match status" value="1"/>
</dbReference>
<sequence>MTALSENTSLYLYGIKNCDTIKKAKKWLEEQQIAYQFHDYRADGLDAELLRSFIEQLGWESLLNTRGTTWRKLNESVRQSINNADSAAELMLAQPAIIKRPLLAHNHRMLLGFNPDQYTQFLAEEKIR</sequence>
<protein>
    <submittedName>
        <fullName evidence="3">Reductase</fullName>
    </submittedName>
</protein>
<name>A0A097R4S7_HAFAL</name>
<dbReference type="CDD" id="cd03035">
    <property type="entry name" value="ArsC_Yffb"/>
    <property type="match status" value="1"/>
</dbReference>
<dbReference type="Proteomes" id="UP000029986">
    <property type="component" value="Chromosome"/>
</dbReference>
<comment type="similarity">
    <text evidence="1 2">Belongs to the ArsC family.</text>
</comment>
<dbReference type="NCBIfam" id="NF008107">
    <property type="entry name" value="PRK10853.1"/>
    <property type="match status" value="1"/>
</dbReference>
<accession>A0A097R4S7</accession>
<dbReference type="InterPro" id="IPR006504">
    <property type="entry name" value="Tscrpt_reg_Spx/MgsR"/>
</dbReference>
<dbReference type="KEGG" id="hav:AT03_15845"/>
<gene>
    <name evidence="3" type="ORF">AT03_15845</name>
</gene>
<reference evidence="3 4" key="1">
    <citation type="journal article" date="2014" name="Gut Pathog.">
        <title>Gene clusters of Hafnia alvei strain FB1 important in survival and pathogenesis: a draft genome perspective.</title>
        <authorList>
            <person name="Tan J.Y."/>
            <person name="Yin W.F."/>
            <person name="Chan K.G."/>
        </authorList>
    </citation>
    <scope>NUCLEOTIDE SEQUENCE [LARGE SCALE GENOMIC DNA]</scope>
    <source>
        <strain evidence="3 4">FB1</strain>
    </source>
</reference>
<dbReference type="InterPro" id="IPR006660">
    <property type="entry name" value="Arsenate_reductase-like"/>
</dbReference>
<evidence type="ECO:0000256" key="1">
    <source>
        <dbReference type="ARBA" id="ARBA00007198"/>
    </source>
</evidence>
<dbReference type="AlphaFoldDB" id="A0A097R4S7"/>
<evidence type="ECO:0000313" key="4">
    <source>
        <dbReference type="Proteomes" id="UP000029986"/>
    </source>
</evidence>
<dbReference type="EMBL" id="CP009706">
    <property type="protein sequence ID" value="AIU73713.1"/>
    <property type="molecule type" value="Genomic_DNA"/>
</dbReference>
<dbReference type="SUPFAM" id="SSF52833">
    <property type="entry name" value="Thioredoxin-like"/>
    <property type="match status" value="1"/>
</dbReference>
<dbReference type="PATRIC" id="fig|1453496.5.peg.3244"/>
<organism evidence="3 4">
    <name type="scientific">Hafnia alvei FB1</name>
    <dbReference type="NCBI Taxonomy" id="1453496"/>
    <lineage>
        <taxon>Bacteria</taxon>
        <taxon>Pseudomonadati</taxon>
        <taxon>Pseudomonadota</taxon>
        <taxon>Gammaproteobacteria</taxon>
        <taxon>Enterobacterales</taxon>
        <taxon>Hafniaceae</taxon>
        <taxon>Hafnia</taxon>
    </lineage>
</organism>
<evidence type="ECO:0000313" key="3">
    <source>
        <dbReference type="EMBL" id="AIU73713.1"/>
    </source>
</evidence>
<keyword evidence="4" id="KW-1185">Reference proteome</keyword>
<dbReference type="RefSeq" id="WP_025797472.1">
    <property type="nucleotide sequence ID" value="NZ_CP009706.1"/>
</dbReference>
<dbReference type="HOGENOM" id="CLU_116644_2_1_6"/>
<dbReference type="PANTHER" id="PTHR30041:SF8">
    <property type="entry name" value="PROTEIN YFFB"/>
    <property type="match status" value="1"/>
</dbReference>
<proteinExistence type="inferred from homology"/>
<dbReference type="OrthoDB" id="9803749at2"/>
<evidence type="ECO:0000256" key="2">
    <source>
        <dbReference type="PROSITE-ProRule" id="PRU01282"/>
    </source>
</evidence>